<dbReference type="Gene3D" id="3.30.70.2650">
    <property type="match status" value="1"/>
</dbReference>
<dbReference type="EMBL" id="PCRP01000060">
    <property type="protein sequence ID" value="PIP23356.1"/>
    <property type="molecule type" value="Genomic_DNA"/>
</dbReference>
<dbReference type="InterPro" id="IPR048846">
    <property type="entry name" value="PaaX-like_central"/>
</dbReference>
<feature type="domain" description="Transcriptional repressor PaaX-like central Cas2-like" evidence="1">
    <location>
        <begin position="102"/>
        <end position="170"/>
    </location>
</feature>
<dbReference type="AlphaFoldDB" id="A0A2G9YVT1"/>
<dbReference type="Proteomes" id="UP000230273">
    <property type="component" value="Unassembled WGS sequence"/>
</dbReference>
<dbReference type="PANTHER" id="PTHR30319:SF1">
    <property type="entry name" value="TRANSCRIPTIONAL REPRESSOR PAAX"/>
    <property type="match status" value="1"/>
</dbReference>
<name>A0A2G9YVT1_9BACT</name>
<accession>A0A2G9YVT1</accession>
<protein>
    <recommendedName>
        <fullName evidence="1">Transcriptional repressor PaaX-like central Cas2-like domain-containing protein</fullName>
    </recommendedName>
</protein>
<dbReference type="PANTHER" id="PTHR30319">
    <property type="entry name" value="PHENYLACETIC ACID REGULATOR-RELATED TRANSCRIPTIONAL REPRESSOR"/>
    <property type="match status" value="1"/>
</dbReference>
<sequence>MKLPLTDKFLWDLYNFIEKIDKAFDLFYPRTMKEVWFPDIYKLRREYERREDRRQFSRLIYYLKKKGYIKIKNLEEKQGVILTKKGAEKVLKIKFKLKEKKKRPDGKWQMVIFDIPERKRHFRDLFRENLRILGYKILQQSIWVCPYDVSEETEGIIRKYLLDPYVKLFLIEEIEI</sequence>
<comment type="caution">
    <text evidence="2">The sequence shown here is derived from an EMBL/GenBank/DDBJ whole genome shotgun (WGS) entry which is preliminary data.</text>
</comment>
<evidence type="ECO:0000313" key="3">
    <source>
        <dbReference type="Proteomes" id="UP000230273"/>
    </source>
</evidence>
<dbReference type="Pfam" id="PF20803">
    <property type="entry name" value="PaaX_M"/>
    <property type="match status" value="1"/>
</dbReference>
<dbReference type="GO" id="GO:0006351">
    <property type="term" value="P:DNA-templated transcription"/>
    <property type="evidence" value="ECO:0007669"/>
    <property type="project" value="TreeGrafter"/>
</dbReference>
<organism evidence="2 3">
    <name type="scientific">Candidatus Nealsonbacteria bacterium CG23_combo_of_CG06-09_8_20_14_all_38_19</name>
    <dbReference type="NCBI Taxonomy" id="1974721"/>
    <lineage>
        <taxon>Bacteria</taxon>
        <taxon>Candidatus Nealsoniibacteriota</taxon>
    </lineage>
</organism>
<reference evidence="2 3" key="1">
    <citation type="submission" date="2017-09" db="EMBL/GenBank/DDBJ databases">
        <title>Depth-based differentiation of microbial function through sediment-hosted aquifers and enrichment of novel symbionts in the deep terrestrial subsurface.</title>
        <authorList>
            <person name="Probst A.J."/>
            <person name="Ladd B."/>
            <person name="Jarett J.K."/>
            <person name="Geller-Mcgrath D.E."/>
            <person name="Sieber C.M."/>
            <person name="Emerson J.B."/>
            <person name="Anantharaman K."/>
            <person name="Thomas B.C."/>
            <person name="Malmstrom R."/>
            <person name="Stieglmeier M."/>
            <person name="Klingl A."/>
            <person name="Woyke T."/>
            <person name="Ryan C.M."/>
            <person name="Banfield J.F."/>
        </authorList>
    </citation>
    <scope>NUCLEOTIDE SEQUENCE [LARGE SCALE GENOMIC DNA]</scope>
    <source>
        <strain evidence="2">CG23_combo_of_CG06-09_8_20_14_all_38_19</strain>
    </source>
</reference>
<gene>
    <name evidence="2" type="ORF">COX36_03765</name>
</gene>
<evidence type="ECO:0000259" key="1">
    <source>
        <dbReference type="Pfam" id="PF20803"/>
    </source>
</evidence>
<evidence type="ECO:0000313" key="2">
    <source>
        <dbReference type="EMBL" id="PIP23356.1"/>
    </source>
</evidence>
<proteinExistence type="predicted"/>